<accession>A0A2I1D3W8</accession>
<comment type="caution">
    <text evidence="1">The sequence shown here is derived from an EMBL/GenBank/DDBJ whole genome shotgun (WGS) entry which is preliminary data.</text>
</comment>
<dbReference type="EMBL" id="MSFM01000006">
    <property type="protein sequence ID" value="PKY04572.1"/>
    <property type="molecule type" value="Genomic_DNA"/>
</dbReference>
<dbReference type="VEuPathDB" id="FungiDB:P168DRAFT_290617"/>
<proteinExistence type="predicted"/>
<evidence type="ECO:0008006" key="3">
    <source>
        <dbReference type="Google" id="ProtNLM"/>
    </source>
</evidence>
<dbReference type="AlphaFoldDB" id="A0A2I1D3W8"/>
<gene>
    <name evidence="1" type="ORF">P168DRAFT_290617</name>
</gene>
<evidence type="ECO:0000313" key="2">
    <source>
        <dbReference type="Proteomes" id="UP000234254"/>
    </source>
</evidence>
<dbReference type="RefSeq" id="XP_024693166.1">
    <property type="nucleotide sequence ID" value="XM_024837256.1"/>
</dbReference>
<protein>
    <recommendedName>
        <fullName evidence="3">Reverse transcriptase domain-containing protein</fullName>
    </recommendedName>
</protein>
<keyword evidence="2" id="KW-1185">Reference proteome</keyword>
<name>A0A2I1D3W8_ASPC2</name>
<reference evidence="1" key="1">
    <citation type="submission" date="2016-12" db="EMBL/GenBank/DDBJ databases">
        <title>The genomes of Aspergillus section Nigri reveals drivers in fungal speciation.</title>
        <authorList>
            <consortium name="DOE Joint Genome Institute"/>
            <person name="Vesth T.C."/>
            <person name="Nybo J."/>
            <person name="Theobald S."/>
            <person name="Brandl J."/>
            <person name="Frisvad J.C."/>
            <person name="Nielsen K.F."/>
            <person name="Lyhne E.K."/>
            <person name="Kogle M.E."/>
            <person name="Kuo A."/>
            <person name="Riley R."/>
            <person name="Clum A."/>
            <person name="Nolan M."/>
            <person name="Lipzen A."/>
            <person name="Salamov A."/>
            <person name="Henrissat B."/>
            <person name="Wiebenga A."/>
            <person name="De vries R.P."/>
            <person name="Grigoriev I.V."/>
            <person name="Mortensen U.H."/>
            <person name="Andersen M.R."/>
            <person name="Baker S.E."/>
        </authorList>
    </citation>
    <scope>NUCLEOTIDE SEQUENCE</scope>
    <source>
        <strain evidence="1">IBT 28561</strain>
    </source>
</reference>
<dbReference type="OrthoDB" id="6623216at2759"/>
<feature type="non-terminal residue" evidence="1">
    <location>
        <position position="54"/>
    </location>
</feature>
<sequence length="54" mass="5890">MELDRPLRIQGTTIQPTKSLRYLGVHLDPDLSGTAHLDHIRTRAAQLAGALASI</sequence>
<dbReference type="Proteomes" id="UP000234254">
    <property type="component" value="Unassembled WGS sequence"/>
</dbReference>
<dbReference type="GeneID" id="36544780"/>
<evidence type="ECO:0000313" key="1">
    <source>
        <dbReference type="EMBL" id="PKY04572.1"/>
    </source>
</evidence>
<organism evidence="1 2">
    <name type="scientific">Aspergillus campestris (strain IBT 28561)</name>
    <dbReference type="NCBI Taxonomy" id="1392248"/>
    <lineage>
        <taxon>Eukaryota</taxon>
        <taxon>Fungi</taxon>
        <taxon>Dikarya</taxon>
        <taxon>Ascomycota</taxon>
        <taxon>Pezizomycotina</taxon>
        <taxon>Eurotiomycetes</taxon>
        <taxon>Eurotiomycetidae</taxon>
        <taxon>Eurotiales</taxon>
        <taxon>Aspergillaceae</taxon>
        <taxon>Aspergillus</taxon>
        <taxon>Aspergillus subgen. Circumdati</taxon>
    </lineage>
</organism>